<dbReference type="InterPro" id="IPR000835">
    <property type="entry name" value="HTH_MarR-typ"/>
</dbReference>
<dbReference type="SUPFAM" id="SSF46785">
    <property type="entry name" value="Winged helix' DNA-binding domain"/>
    <property type="match status" value="1"/>
</dbReference>
<dbReference type="PRINTS" id="PR00598">
    <property type="entry name" value="HTHMARR"/>
</dbReference>
<dbReference type="RefSeq" id="WP_087455235.1">
    <property type="nucleotide sequence ID" value="NZ_CP021434.1"/>
</dbReference>
<sequence length="150" mass="17263">MNNLNNDTELRAAIIHAVIRINNLLIKHGNSDKLAGAYGLSQQQWTLLGVLDRNGQGMTMTELGKNLLVTKANMTGMIDRLERDGFVSRHPDQFDRRVTKVMLTEKGTHFMREIEGPRDLFSAEMFADFTSEETQQFYSYLERFFKKLDS</sequence>
<reference evidence="6" key="1">
    <citation type="submission" date="2017-05" db="EMBL/GenBank/DDBJ databases">
        <authorList>
            <person name="Sung H."/>
        </authorList>
    </citation>
    <scope>NUCLEOTIDE SEQUENCE [LARGE SCALE GENOMIC DNA]</scope>
    <source>
        <strain evidence="6">AR23208</strain>
    </source>
</reference>
<evidence type="ECO:0000256" key="3">
    <source>
        <dbReference type="ARBA" id="ARBA00023163"/>
    </source>
</evidence>
<dbReference type="InterPro" id="IPR036388">
    <property type="entry name" value="WH-like_DNA-bd_sf"/>
</dbReference>
<dbReference type="PANTHER" id="PTHR42756:SF1">
    <property type="entry name" value="TRANSCRIPTIONAL REPRESSOR OF EMRAB OPERON"/>
    <property type="match status" value="1"/>
</dbReference>
<evidence type="ECO:0000256" key="1">
    <source>
        <dbReference type="ARBA" id="ARBA00023015"/>
    </source>
</evidence>
<gene>
    <name evidence="5" type="ORF">CBW65_01350</name>
</gene>
<dbReference type="PROSITE" id="PS50995">
    <property type="entry name" value="HTH_MARR_2"/>
    <property type="match status" value="1"/>
</dbReference>
<dbReference type="InterPro" id="IPR023187">
    <property type="entry name" value="Tscrpt_reg_MarR-type_CS"/>
</dbReference>
<organism evidence="5 6">
    <name type="scientific">Tumebacillus avium</name>
    <dbReference type="NCBI Taxonomy" id="1903704"/>
    <lineage>
        <taxon>Bacteria</taxon>
        <taxon>Bacillati</taxon>
        <taxon>Bacillota</taxon>
        <taxon>Bacilli</taxon>
        <taxon>Bacillales</taxon>
        <taxon>Alicyclobacillaceae</taxon>
        <taxon>Tumebacillus</taxon>
    </lineage>
</organism>
<dbReference type="AlphaFoldDB" id="A0A1Y0IH95"/>
<dbReference type="GO" id="GO:0003700">
    <property type="term" value="F:DNA-binding transcription factor activity"/>
    <property type="evidence" value="ECO:0007669"/>
    <property type="project" value="InterPro"/>
</dbReference>
<evidence type="ECO:0000256" key="2">
    <source>
        <dbReference type="ARBA" id="ARBA00023125"/>
    </source>
</evidence>
<dbReference type="InterPro" id="IPR036390">
    <property type="entry name" value="WH_DNA-bd_sf"/>
</dbReference>
<proteinExistence type="predicted"/>
<dbReference type="OrthoDB" id="327696at2"/>
<name>A0A1Y0IH95_9BACL</name>
<keyword evidence="1" id="KW-0805">Transcription regulation</keyword>
<protein>
    <recommendedName>
        <fullName evidence="4">HTH marR-type domain-containing protein</fullName>
    </recommendedName>
</protein>
<dbReference type="Proteomes" id="UP000195437">
    <property type="component" value="Chromosome"/>
</dbReference>
<dbReference type="Gene3D" id="1.10.10.10">
    <property type="entry name" value="Winged helix-like DNA-binding domain superfamily/Winged helix DNA-binding domain"/>
    <property type="match status" value="1"/>
</dbReference>
<evidence type="ECO:0000313" key="5">
    <source>
        <dbReference type="EMBL" id="ARU59848.1"/>
    </source>
</evidence>
<dbReference type="PROSITE" id="PS01117">
    <property type="entry name" value="HTH_MARR_1"/>
    <property type="match status" value="1"/>
</dbReference>
<accession>A0A1Y0IH95</accession>
<evidence type="ECO:0000313" key="6">
    <source>
        <dbReference type="Proteomes" id="UP000195437"/>
    </source>
</evidence>
<dbReference type="SMART" id="SM00347">
    <property type="entry name" value="HTH_MARR"/>
    <property type="match status" value="1"/>
</dbReference>
<evidence type="ECO:0000259" key="4">
    <source>
        <dbReference type="PROSITE" id="PS50995"/>
    </source>
</evidence>
<keyword evidence="2" id="KW-0238">DNA-binding</keyword>
<keyword evidence="6" id="KW-1185">Reference proteome</keyword>
<dbReference type="GO" id="GO:0003677">
    <property type="term" value="F:DNA binding"/>
    <property type="evidence" value="ECO:0007669"/>
    <property type="project" value="UniProtKB-KW"/>
</dbReference>
<dbReference type="KEGG" id="tum:CBW65_01350"/>
<dbReference type="PANTHER" id="PTHR42756">
    <property type="entry name" value="TRANSCRIPTIONAL REGULATOR, MARR"/>
    <property type="match status" value="1"/>
</dbReference>
<dbReference type="Pfam" id="PF12802">
    <property type="entry name" value="MarR_2"/>
    <property type="match status" value="1"/>
</dbReference>
<keyword evidence="3" id="KW-0804">Transcription</keyword>
<feature type="domain" description="HTH marR-type" evidence="4">
    <location>
        <begin position="7"/>
        <end position="146"/>
    </location>
</feature>
<dbReference type="EMBL" id="CP021434">
    <property type="protein sequence ID" value="ARU59848.1"/>
    <property type="molecule type" value="Genomic_DNA"/>
</dbReference>